<organism evidence="3 4">
    <name type="scientific">Actinobacillus ureae ATCC 25976</name>
    <dbReference type="NCBI Taxonomy" id="887324"/>
    <lineage>
        <taxon>Bacteria</taxon>
        <taxon>Pseudomonadati</taxon>
        <taxon>Pseudomonadota</taxon>
        <taxon>Gammaproteobacteria</taxon>
        <taxon>Pasteurellales</taxon>
        <taxon>Pasteurellaceae</taxon>
        <taxon>Actinobacillus</taxon>
    </lineage>
</organism>
<keyword evidence="2" id="KW-1133">Transmembrane helix</keyword>
<protein>
    <submittedName>
        <fullName evidence="3">Uncharacterized protein</fullName>
    </submittedName>
</protein>
<evidence type="ECO:0000313" key="4">
    <source>
        <dbReference type="Proteomes" id="UP000005467"/>
    </source>
</evidence>
<keyword evidence="2" id="KW-0472">Membrane</keyword>
<keyword evidence="4" id="KW-1185">Reference proteome</keyword>
<proteinExistence type="predicted"/>
<keyword evidence="2" id="KW-0812">Transmembrane</keyword>
<accession>E8KIV7</accession>
<reference evidence="3 4" key="1">
    <citation type="submission" date="2011-01" db="EMBL/GenBank/DDBJ databases">
        <authorList>
            <person name="Muzny D."/>
            <person name="Qin X."/>
            <person name="Deng J."/>
            <person name="Jiang H."/>
            <person name="Liu Y."/>
            <person name="Qu J."/>
            <person name="Song X.-Z."/>
            <person name="Zhang L."/>
            <person name="Thornton R."/>
            <person name="Coyle M."/>
            <person name="Francisco L."/>
            <person name="Jackson L."/>
            <person name="Javaid M."/>
            <person name="Korchina V."/>
            <person name="Kovar C."/>
            <person name="Mata R."/>
            <person name="Mathew T."/>
            <person name="Ngo R."/>
            <person name="Nguyen L."/>
            <person name="Nguyen N."/>
            <person name="Okwuonu G."/>
            <person name="Ongeri F."/>
            <person name="Pham C."/>
            <person name="Simmons D."/>
            <person name="Wilczek-Boney K."/>
            <person name="Hale W."/>
            <person name="Jakkamsetti A."/>
            <person name="Pham P."/>
            <person name="Ruth R."/>
            <person name="San Lucas F."/>
            <person name="Warren J."/>
            <person name="Zhang J."/>
            <person name="Zhao Z."/>
            <person name="Zhou C."/>
            <person name="Zhu D."/>
            <person name="Lee S."/>
            <person name="Bess C."/>
            <person name="Blankenburg K."/>
            <person name="Forbes L."/>
            <person name="Fu Q."/>
            <person name="Gubbala S."/>
            <person name="Hirani K."/>
            <person name="Jayaseelan J.C."/>
            <person name="Lara F."/>
            <person name="Munidasa M."/>
            <person name="Palculict T."/>
            <person name="Patil S."/>
            <person name="Pu L.-L."/>
            <person name="Saada N."/>
            <person name="Tang L."/>
            <person name="Weissenberger G."/>
            <person name="Zhu Y."/>
            <person name="Hemphill L."/>
            <person name="Shang Y."/>
            <person name="Youmans B."/>
            <person name="Ayvaz T."/>
            <person name="Ross M."/>
            <person name="Santibanez J."/>
            <person name="Aqrawi P."/>
            <person name="Gross S."/>
            <person name="Joshi V."/>
            <person name="Fowler G."/>
            <person name="Nazareth L."/>
            <person name="Reid J."/>
            <person name="Worley K."/>
            <person name="Petrosino J."/>
            <person name="Highlander S."/>
            <person name="Gibbs R."/>
        </authorList>
    </citation>
    <scope>NUCLEOTIDE SEQUENCE [LARGE SCALE GENOMIC DNA]</scope>
    <source>
        <strain evidence="3 4">ATCC 25976</strain>
    </source>
</reference>
<feature type="transmembrane region" description="Helical" evidence="2">
    <location>
        <begin position="25"/>
        <end position="43"/>
    </location>
</feature>
<feature type="coiled-coil region" evidence="1">
    <location>
        <begin position="76"/>
        <end position="103"/>
    </location>
</feature>
<evidence type="ECO:0000256" key="2">
    <source>
        <dbReference type="SAM" id="Phobius"/>
    </source>
</evidence>
<dbReference type="RefSeq" id="WP_005623972.1">
    <property type="nucleotide sequence ID" value="NZ_GL831081.1"/>
</dbReference>
<name>E8KIV7_9PAST</name>
<keyword evidence="1" id="KW-0175">Coiled coil</keyword>
<evidence type="ECO:0000313" key="3">
    <source>
        <dbReference type="EMBL" id="EFX91173.1"/>
    </source>
</evidence>
<sequence>MFSISKFYLFPHGYVFRFLSFINDYFKTILFGLFILIVIYPSYHYFHELVQQQDLLLEKQQLTDETIQKHKLYQSLSKHNENFKRKERSVSKLNQQLQQLFNLHQIKLEQMQWNLEQDKSIYFSLNHQVVRVFNLLRKLSKVKQLRFKEINLVKLNSEKQLQLKATLMVMEDENE</sequence>
<dbReference type="Proteomes" id="UP000005467">
    <property type="component" value="Unassembled WGS sequence"/>
</dbReference>
<evidence type="ECO:0000256" key="1">
    <source>
        <dbReference type="SAM" id="Coils"/>
    </source>
</evidence>
<dbReference type="AlphaFoldDB" id="E8KIV7"/>
<dbReference type="HOGENOM" id="CLU_128124_0_0_6"/>
<gene>
    <name evidence="3" type="ORF">HMPREF0027_1774</name>
</gene>
<comment type="caution">
    <text evidence="3">The sequence shown here is derived from an EMBL/GenBank/DDBJ whole genome shotgun (WGS) entry which is preliminary data.</text>
</comment>
<dbReference type="EMBL" id="AEVG01000120">
    <property type="protein sequence ID" value="EFX91173.1"/>
    <property type="molecule type" value="Genomic_DNA"/>
</dbReference>